<dbReference type="InterPro" id="IPR027417">
    <property type="entry name" value="P-loop_NTPase"/>
</dbReference>
<organism evidence="5 6">
    <name type="scientific">Salvia divinorum</name>
    <name type="common">Maria pastora</name>
    <name type="synonym">Diviner's sage</name>
    <dbReference type="NCBI Taxonomy" id="28513"/>
    <lineage>
        <taxon>Eukaryota</taxon>
        <taxon>Viridiplantae</taxon>
        <taxon>Streptophyta</taxon>
        <taxon>Embryophyta</taxon>
        <taxon>Tracheophyta</taxon>
        <taxon>Spermatophyta</taxon>
        <taxon>Magnoliopsida</taxon>
        <taxon>eudicotyledons</taxon>
        <taxon>Gunneridae</taxon>
        <taxon>Pentapetalae</taxon>
        <taxon>asterids</taxon>
        <taxon>lamiids</taxon>
        <taxon>Lamiales</taxon>
        <taxon>Lamiaceae</taxon>
        <taxon>Nepetoideae</taxon>
        <taxon>Mentheae</taxon>
        <taxon>Salviinae</taxon>
        <taxon>Salvia</taxon>
        <taxon>Salvia subgen. Calosphace</taxon>
    </lineage>
</organism>
<keyword evidence="2 3" id="KW-0808">Transferase</keyword>
<comment type="similarity">
    <text evidence="1 3">Belongs to the sulfotransferase 1 family.</text>
</comment>
<name>A0ABD1IIJ4_SALDI</name>
<evidence type="ECO:0000256" key="2">
    <source>
        <dbReference type="ARBA" id="ARBA00022679"/>
    </source>
</evidence>
<dbReference type="Proteomes" id="UP001567538">
    <property type="component" value="Unassembled WGS sequence"/>
</dbReference>
<reference evidence="5 6" key="1">
    <citation type="submission" date="2024-06" db="EMBL/GenBank/DDBJ databases">
        <title>A chromosome level genome sequence of Diviner's sage (Salvia divinorum).</title>
        <authorList>
            <person name="Ford S.A."/>
            <person name="Ro D.-K."/>
            <person name="Ness R.W."/>
            <person name="Phillips M.A."/>
        </authorList>
    </citation>
    <scope>NUCLEOTIDE SEQUENCE [LARGE SCALE GENOMIC DNA]</scope>
    <source>
        <strain evidence="5">SAF-2024a</strain>
        <tissue evidence="5">Leaf</tissue>
    </source>
</reference>
<dbReference type="EC" id="2.8.2.-" evidence="3"/>
<comment type="caution">
    <text evidence="5">The sequence shown here is derived from an EMBL/GenBank/DDBJ whole genome shotgun (WGS) entry which is preliminary data.</text>
</comment>
<protein>
    <recommendedName>
        <fullName evidence="3">Sulfotransferase</fullName>
        <ecNumber evidence="3">2.8.2.-</ecNumber>
    </recommendedName>
</protein>
<sequence>MSSPNPKYLQQEESLTLESKELISTLPRHNGWFDSTHLYLYRGFWYQPDHLQAVISCQNHFQPRHSDVFLATYPKCGTTWLKAIIFTILNRKHFPPASQNHPLLTTNPHQLVLSLEIDLYAANQLPTASASAASSSPSRRFFSTHMPHASLPLPDSQCKVVYACRNAKDTFVSLWHFMNKLRPQGAPEMDMETAFQMFCDGAVGYGPFWDHVLGYWRRSRKEPERVLFVRYEDMKEEAAVQVRRLAEFLECGFSAAEEEEGVVDRILDLTSFESMRGSEVNRVGRLGNGIENKHFFREGVVGDWKNCLSAQMAQKLDRIVEEKFAGTGLFI</sequence>
<evidence type="ECO:0000259" key="4">
    <source>
        <dbReference type="Pfam" id="PF00685"/>
    </source>
</evidence>
<evidence type="ECO:0000313" key="5">
    <source>
        <dbReference type="EMBL" id="KAL1568536.1"/>
    </source>
</evidence>
<dbReference type="Pfam" id="PF00685">
    <property type="entry name" value="Sulfotransfer_1"/>
    <property type="match status" value="1"/>
</dbReference>
<dbReference type="PANTHER" id="PTHR11783">
    <property type="entry name" value="SULFOTRANSFERASE SULT"/>
    <property type="match status" value="1"/>
</dbReference>
<dbReference type="Gene3D" id="3.40.50.300">
    <property type="entry name" value="P-loop containing nucleotide triphosphate hydrolases"/>
    <property type="match status" value="1"/>
</dbReference>
<dbReference type="AlphaFoldDB" id="A0ABD1IIJ4"/>
<dbReference type="GO" id="GO:0016740">
    <property type="term" value="F:transferase activity"/>
    <property type="evidence" value="ECO:0007669"/>
    <property type="project" value="UniProtKB-KW"/>
</dbReference>
<evidence type="ECO:0000256" key="3">
    <source>
        <dbReference type="RuleBase" id="RU361155"/>
    </source>
</evidence>
<evidence type="ECO:0000256" key="1">
    <source>
        <dbReference type="ARBA" id="ARBA00005771"/>
    </source>
</evidence>
<gene>
    <name evidence="5" type="ORF">AAHA92_00143</name>
</gene>
<proteinExistence type="inferred from homology"/>
<accession>A0ABD1IIJ4</accession>
<evidence type="ECO:0000313" key="6">
    <source>
        <dbReference type="Proteomes" id="UP001567538"/>
    </source>
</evidence>
<dbReference type="InterPro" id="IPR000863">
    <property type="entry name" value="Sulfotransferase_dom"/>
</dbReference>
<dbReference type="SUPFAM" id="SSF52540">
    <property type="entry name" value="P-loop containing nucleoside triphosphate hydrolases"/>
    <property type="match status" value="1"/>
</dbReference>
<keyword evidence="6" id="KW-1185">Reference proteome</keyword>
<dbReference type="EMBL" id="JBEAFC010000001">
    <property type="protein sequence ID" value="KAL1568536.1"/>
    <property type="molecule type" value="Genomic_DNA"/>
</dbReference>
<feature type="domain" description="Sulfotransferase" evidence="4">
    <location>
        <begin position="66"/>
        <end position="328"/>
    </location>
</feature>